<evidence type="ECO:0000256" key="11">
    <source>
        <dbReference type="ARBA" id="ARBA00023225"/>
    </source>
</evidence>
<reference evidence="14" key="1">
    <citation type="submission" date="2022-10" db="EMBL/GenBank/DDBJ databases">
        <title>The WGS of Solirubrobacter ginsenosidimutans DSM 21036.</title>
        <authorList>
            <person name="Jiang Z."/>
        </authorList>
    </citation>
    <scope>NUCLEOTIDE SEQUENCE</scope>
    <source>
        <strain evidence="14">DSM 21036</strain>
    </source>
</reference>
<keyword evidence="11 12" id="KW-1006">Bacterial flagellum protein export</keyword>
<keyword evidence="6 12" id="KW-0812">Transmembrane</keyword>
<keyword evidence="14" id="KW-0966">Cell projection</keyword>
<keyword evidence="15" id="KW-1185">Reference proteome</keyword>
<keyword evidence="9 12" id="KW-1133">Transmembrane helix</keyword>
<keyword evidence="5 12" id="KW-1003">Cell membrane</keyword>
<sequence length="355" mass="38028">MANDKTEKATPKKKEDSRKKGQVAKSADINGAAILLAGLIALSAAGPKAMQQMKIAMTQVIDLMAHPQVVDRQGVGTLFMMVGQHIGLAILPIVGTCFVAGLVAATAQVGLKPTPQAIKPDFKKLNPASGLKNLFNPQHFAFESGKNLIKTAIVGAIAAFAVFPKLDEMAALVGMPPQELIPLVGSMVMTIATRAAIAYLLIAAIDYAYQKHKHNKGLKMDKEEIKQEFKQQGLPAEIKSAQRRRAMELSRARMMDAVPTADVIVTNPTHYSVALKYSSGSSAPIVVAKGVDNLAFKIREAAKDAGVMIVPDPPLARTLYANVEIGRQIPEDMFHAVAQLLAYVYRVAGARKVAA</sequence>
<dbReference type="InterPro" id="IPR006135">
    <property type="entry name" value="T3SS_substrate_exporter"/>
</dbReference>
<keyword evidence="14" id="KW-0282">Flagellum</keyword>
<evidence type="ECO:0000256" key="3">
    <source>
        <dbReference type="ARBA" id="ARBA00021622"/>
    </source>
</evidence>
<comment type="caution">
    <text evidence="14">The sequence shown here is derived from an EMBL/GenBank/DDBJ whole genome shotgun (WGS) entry which is preliminary data.</text>
</comment>
<feature type="transmembrane region" description="Helical" evidence="12">
    <location>
        <begin position="186"/>
        <end position="209"/>
    </location>
</feature>
<dbReference type="AlphaFoldDB" id="A0A9X3MSR0"/>
<proteinExistence type="inferred from homology"/>
<dbReference type="GO" id="GO:0005886">
    <property type="term" value="C:plasma membrane"/>
    <property type="evidence" value="ECO:0007669"/>
    <property type="project" value="UniProtKB-SubCell"/>
</dbReference>
<dbReference type="GO" id="GO:0044780">
    <property type="term" value="P:bacterial-type flagellum assembly"/>
    <property type="evidence" value="ECO:0007669"/>
    <property type="project" value="InterPro"/>
</dbReference>
<evidence type="ECO:0000313" key="14">
    <source>
        <dbReference type="EMBL" id="MDA0161944.1"/>
    </source>
</evidence>
<protein>
    <recommendedName>
        <fullName evidence="3 12">Flagellar biosynthetic protein FlhB</fullName>
    </recommendedName>
</protein>
<gene>
    <name evidence="12 14" type="primary">flhB</name>
    <name evidence="14" type="ORF">OM076_16840</name>
</gene>
<evidence type="ECO:0000256" key="13">
    <source>
        <dbReference type="SAM" id="MobiDB-lite"/>
    </source>
</evidence>
<comment type="subcellular location">
    <subcellularLocation>
        <location evidence="1">Cell membrane</location>
        <topology evidence="1">Multi-pass membrane protein</topology>
    </subcellularLocation>
</comment>
<dbReference type="InterPro" id="IPR029025">
    <property type="entry name" value="T3SS_substrate_exporter_C"/>
</dbReference>
<evidence type="ECO:0000256" key="12">
    <source>
        <dbReference type="RuleBase" id="RU364091"/>
    </source>
</evidence>
<feature type="transmembrane region" description="Helical" evidence="12">
    <location>
        <begin position="27"/>
        <end position="45"/>
    </location>
</feature>
<evidence type="ECO:0000256" key="4">
    <source>
        <dbReference type="ARBA" id="ARBA00022448"/>
    </source>
</evidence>
<dbReference type="PANTHER" id="PTHR30531:SF12">
    <property type="entry name" value="FLAGELLAR BIOSYNTHETIC PROTEIN FLHB"/>
    <property type="match status" value="1"/>
</dbReference>
<feature type="region of interest" description="Disordered" evidence="13">
    <location>
        <begin position="1"/>
        <end position="23"/>
    </location>
</feature>
<evidence type="ECO:0000256" key="9">
    <source>
        <dbReference type="ARBA" id="ARBA00022989"/>
    </source>
</evidence>
<feature type="transmembrane region" description="Helical" evidence="12">
    <location>
        <begin position="148"/>
        <end position="166"/>
    </location>
</feature>
<keyword evidence="7 12" id="KW-1005">Bacterial flagellum biogenesis</keyword>
<dbReference type="SUPFAM" id="SSF160544">
    <property type="entry name" value="EscU C-terminal domain-like"/>
    <property type="match status" value="1"/>
</dbReference>
<comment type="similarity">
    <text evidence="2 12">Belongs to the type III secretion exporter family.</text>
</comment>
<keyword evidence="14" id="KW-0969">Cilium</keyword>
<name>A0A9X3MSR0_9ACTN</name>
<evidence type="ECO:0000256" key="6">
    <source>
        <dbReference type="ARBA" id="ARBA00022692"/>
    </source>
</evidence>
<evidence type="ECO:0000256" key="1">
    <source>
        <dbReference type="ARBA" id="ARBA00004651"/>
    </source>
</evidence>
<organism evidence="14 15">
    <name type="scientific">Solirubrobacter ginsenosidimutans</name>
    <dbReference type="NCBI Taxonomy" id="490573"/>
    <lineage>
        <taxon>Bacteria</taxon>
        <taxon>Bacillati</taxon>
        <taxon>Actinomycetota</taxon>
        <taxon>Thermoleophilia</taxon>
        <taxon>Solirubrobacterales</taxon>
        <taxon>Solirubrobacteraceae</taxon>
        <taxon>Solirubrobacter</taxon>
    </lineage>
</organism>
<accession>A0A9X3MSR0</accession>
<comment type="function">
    <text evidence="12">Required for formation of the rod structure in the basal body of the flagellar apparatus. Together with FliI and FliH, may constitute the export apparatus of flagellin.</text>
</comment>
<feature type="compositionally biased region" description="Basic and acidic residues" evidence="13">
    <location>
        <begin position="1"/>
        <end position="19"/>
    </location>
</feature>
<dbReference type="InterPro" id="IPR006136">
    <property type="entry name" value="FlhB"/>
</dbReference>
<dbReference type="NCBIfam" id="TIGR00328">
    <property type="entry name" value="flhB"/>
    <property type="match status" value="1"/>
</dbReference>
<dbReference type="PRINTS" id="PR00950">
    <property type="entry name" value="TYPE3IMSPROT"/>
</dbReference>
<keyword evidence="10 12" id="KW-0472">Membrane</keyword>
<evidence type="ECO:0000256" key="7">
    <source>
        <dbReference type="ARBA" id="ARBA00022795"/>
    </source>
</evidence>
<dbReference type="GO" id="GO:0009306">
    <property type="term" value="P:protein secretion"/>
    <property type="evidence" value="ECO:0007669"/>
    <property type="project" value="InterPro"/>
</dbReference>
<evidence type="ECO:0000256" key="5">
    <source>
        <dbReference type="ARBA" id="ARBA00022475"/>
    </source>
</evidence>
<feature type="transmembrane region" description="Helical" evidence="12">
    <location>
        <begin position="86"/>
        <end position="111"/>
    </location>
</feature>
<evidence type="ECO:0000313" key="15">
    <source>
        <dbReference type="Proteomes" id="UP001149140"/>
    </source>
</evidence>
<evidence type="ECO:0000256" key="8">
    <source>
        <dbReference type="ARBA" id="ARBA00022927"/>
    </source>
</evidence>
<dbReference type="Gene3D" id="3.40.1690.10">
    <property type="entry name" value="secretion proteins EscU"/>
    <property type="match status" value="1"/>
</dbReference>
<dbReference type="RefSeq" id="WP_270041177.1">
    <property type="nucleotide sequence ID" value="NZ_JAPDOD010000015.1"/>
</dbReference>
<dbReference type="EMBL" id="JAPDOD010000015">
    <property type="protein sequence ID" value="MDA0161944.1"/>
    <property type="molecule type" value="Genomic_DNA"/>
</dbReference>
<dbReference type="PANTHER" id="PTHR30531">
    <property type="entry name" value="FLAGELLAR BIOSYNTHETIC PROTEIN FLHB"/>
    <property type="match status" value="1"/>
</dbReference>
<evidence type="ECO:0000256" key="2">
    <source>
        <dbReference type="ARBA" id="ARBA00010690"/>
    </source>
</evidence>
<dbReference type="Proteomes" id="UP001149140">
    <property type="component" value="Unassembled WGS sequence"/>
</dbReference>
<keyword evidence="8 12" id="KW-0653">Protein transport</keyword>
<dbReference type="Pfam" id="PF01312">
    <property type="entry name" value="Bac_export_2"/>
    <property type="match status" value="1"/>
</dbReference>
<keyword evidence="4 12" id="KW-0813">Transport</keyword>
<evidence type="ECO:0000256" key="10">
    <source>
        <dbReference type="ARBA" id="ARBA00023136"/>
    </source>
</evidence>